<dbReference type="PROSITE" id="PS50102">
    <property type="entry name" value="RRM"/>
    <property type="match status" value="1"/>
</dbReference>
<dbReference type="Pfam" id="PF00076">
    <property type="entry name" value="RRM_1"/>
    <property type="match status" value="1"/>
</dbReference>
<dbReference type="Pfam" id="PF23182">
    <property type="entry name" value="PABC_AtC3H46"/>
    <property type="match status" value="1"/>
</dbReference>
<evidence type="ECO:0000256" key="8">
    <source>
        <dbReference type="SAM" id="MobiDB-lite"/>
    </source>
</evidence>
<feature type="zinc finger region" description="C3H1-type" evidence="7">
    <location>
        <begin position="272"/>
        <end position="294"/>
    </location>
</feature>
<dbReference type="SMART" id="SM00360">
    <property type="entry name" value="RRM"/>
    <property type="match status" value="1"/>
</dbReference>
<dbReference type="AlphaFoldDB" id="A0AA38C690"/>
<dbReference type="SUPFAM" id="SSF90229">
    <property type="entry name" value="CCCH zinc finger"/>
    <property type="match status" value="1"/>
</dbReference>
<name>A0AA38C690_TAXCH</name>
<feature type="domain" description="C3H1-type" evidence="10">
    <location>
        <begin position="272"/>
        <end position="294"/>
    </location>
</feature>
<dbReference type="InterPro" id="IPR000504">
    <property type="entry name" value="RRM_dom"/>
</dbReference>
<organism evidence="11 12">
    <name type="scientific">Taxus chinensis</name>
    <name type="common">Chinese yew</name>
    <name type="synonym">Taxus wallichiana var. chinensis</name>
    <dbReference type="NCBI Taxonomy" id="29808"/>
    <lineage>
        <taxon>Eukaryota</taxon>
        <taxon>Viridiplantae</taxon>
        <taxon>Streptophyta</taxon>
        <taxon>Embryophyta</taxon>
        <taxon>Tracheophyta</taxon>
        <taxon>Spermatophyta</taxon>
        <taxon>Pinopsida</taxon>
        <taxon>Pinidae</taxon>
        <taxon>Conifers II</taxon>
        <taxon>Cupressales</taxon>
        <taxon>Taxaceae</taxon>
        <taxon>Taxus</taxon>
    </lineage>
</organism>
<evidence type="ECO:0000256" key="1">
    <source>
        <dbReference type="ARBA" id="ARBA00022723"/>
    </source>
</evidence>
<dbReference type="Proteomes" id="UP000824469">
    <property type="component" value="Unassembled WGS sequence"/>
</dbReference>
<dbReference type="Pfam" id="PF00642">
    <property type="entry name" value="zf-CCCH"/>
    <property type="match status" value="1"/>
</dbReference>
<dbReference type="CDD" id="cd12458">
    <property type="entry name" value="RRM_AtC3H46_like"/>
    <property type="match status" value="1"/>
</dbReference>
<keyword evidence="3 7" id="KW-0862">Zinc</keyword>
<evidence type="ECO:0000256" key="6">
    <source>
        <dbReference type="PROSITE-ProRule" id="PRU00176"/>
    </source>
</evidence>
<dbReference type="Gene3D" id="4.10.1000.10">
    <property type="entry name" value="Zinc finger, CCCH-type"/>
    <property type="match status" value="1"/>
</dbReference>
<feature type="region of interest" description="Disordered" evidence="8">
    <location>
        <begin position="136"/>
        <end position="158"/>
    </location>
</feature>
<dbReference type="SMART" id="SM00356">
    <property type="entry name" value="ZnF_C3H1"/>
    <property type="match status" value="1"/>
</dbReference>
<feature type="domain" description="RRM" evidence="9">
    <location>
        <begin position="369"/>
        <end position="456"/>
    </location>
</feature>
<dbReference type="InterPro" id="IPR036855">
    <property type="entry name" value="Znf_CCCH_sf"/>
</dbReference>
<proteinExistence type="predicted"/>
<dbReference type="PANTHER" id="PTHR24009:SF3">
    <property type="entry name" value="RNA-BINDING (RRM_RBD_RNP MOTIFS) FAMILY PROTEIN-RELATED"/>
    <property type="match status" value="1"/>
</dbReference>
<accession>A0AA38C690</accession>
<evidence type="ECO:0000313" key="11">
    <source>
        <dbReference type="EMBL" id="KAH9295296.1"/>
    </source>
</evidence>
<dbReference type="GO" id="GO:0003677">
    <property type="term" value="F:DNA binding"/>
    <property type="evidence" value="ECO:0007669"/>
    <property type="project" value="UniProtKB-KW"/>
</dbReference>
<dbReference type="InterPro" id="IPR012677">
    <property type="entry name" value="Nucleotide-bd_a/b_plait_sf"/>
</dbReference>
<evidence type="ECO:0000256" key="2">
    <source>
        <dbReference type="ARBA" id="ARBA00022771"/>
    </source>
</evidence>
<evidence type="ECO:0000256" key="5">
    <source>
        <dbReference type="ARBA" id="ARBA00023125"/>
    </source>
</evidence>
<evidence type="ECO:0000256" key="3">
    <source>
        <dbReference type="ARBA" id="ARBA00022833"/>
    </source>
</evidence>
<keyword evidence="2 7" id="KW-0863">Zinc-finger</keyword>
<feature type="non-terminal residue" evidence="11">
    <location>
        <position position="581"/>
    </location>
</feature>
<dbReference type="InterPro" id="IPR035979">
    <property type="entry name" value="RBD_domain_sf"/>
</dbReference>
<sequence length="581" mass="65507">CGFGEMDAYEATRIVFSRIQSLEPENVSKIMGYLLLQDHGEKEMIRLAFSPETLIQSLIVKAKKDLGLMQQQQQGSPTVQSYISRISRHNLPLQPLQISQVSSRVFPSPTALSPHAPPWGSSHINSPQTRSLSNNFHLHPNELHPNPTTTSSVSVSSSSSTNNGYLNFSLPDQVNKLPFIYNMENPHGLTDSEFQLQDQLSYLTDSAESPSSHGNYLSYPEMVAYCSGNQLLNMDHMSPTANSGLMSKRPSSIADICNTPDAAGGSTLAWKPCMYFARGYCKNGSNCRFLHSGGVRGDNDYSDEVIGSSNGSLEKLDLELQELLRGRRSPVSLPQLYSERFGKPLQAEMRYRNERDLDRSLAPANPGSRQIYLTFPAESTFKEEDVSNYFSIFGPVQDVRIPYQQKRMFGFVTFVYQETVKIILGKGNPHYVCDARVLVKPYREKGSKLPVERKYSGYMMTQNMDIRDCNLHLGPPRLMDNNSDVIRRQLEEQELEQAIELQARRLAELQLVDRHGPKISLAPKSQENQFPNGQNHFEEEATASEDISSSVLADHFAYLLQVLDSEPNYEERPKQIDHHQD</sequence>
<keyword evidence="12" id="KW-1185">Reference proteome</keyword>
<dbReference type="GO" id="GO:0003723">
    <property type="term" value="F:RNA binding"/>
    <property type="evidence" value="ECO:0007669"/>
    <property type="project" value="UniProtKB-UniRule"/>
</dbReference>
<dbReference type="InterPro" id="IPR034365">
    <property type="entry name" value="AtC3H46-like_RRM"/>
</dbReference>
<dbReference type="InterPro" id="IPR056276">
    <property type="entry name" value="AtC3H46-like_PABC-like"/>
</dbReference>
<evidence type="ECO:0000256" key="4">
    <source>
        <dbReference type="ARBA" id="ARBA00022884"/>
    </source>
</evidence>
<evidence type="ECO:0000313" key="12">
    <source>
        <dbReference type="Proteomes" id="UP000824469"/>
    </source>
</evidence>
<evidence type="ECO:0000256" key="7">
    <source>
        <dbReference type="PROSITE-ProRule" id="PRU00723"/>
    </source>
</evidence>
<keyword evidence="1 7" id="KW-0479">Metal-binding</keyword>
<feature type="non-terminal residue" evidence="11">
    <location>
        <position position="1"/>
    </location>
</feature>
<keyword evidence="5" id="KW-0238">DNA-binding</keyword>
<dbReference type="SUPFAM" id="SSF54928">
    <property type="entry name" value="RNA-binding domain, RBD"/>
    <property type="match status" value="1"/>
</dbReference>
<keyword evidence="4 6" id="KW-0694">RNA-binding</keyword>
<dbReference type="Gene3D" id="3.30.70.330">
    <property type="match status" value="1"/>
</dbReference>
<dbReference type="EMBL" id="JAHRHJ020000011">
    <property type="protein sequence ID" value="KAH9295296.1"/>
    <property type="molecule type" value="Genomic_DNA"/>
</dbReference>
<evidence type="ECO:0000259" key="9">
    <source>
        <dbReference type="PROSITE" id="PS50102"/>
    </source>
</evidence>
<gene>
    <name evidence="11" type="ORF">KI387_038884</name>
</gene>
<dbReference type="PANTHER" id="PTHR24009">
    <property type="entry name" value="RNA-BINDING (RRM/RBD/RNP MOTIFS)"/>
    <property type="match status" value="1"/>
</dbReference>
<comment type="caution">
    <text evidence="11">The sequence shown here is derived from an EMBL/GenBank/DDBJ whole genome shotgun (WGS) entry which is preliminary data.</text>
</comment>
<dbReference type="PROSITE" id="PS50103">
    <property type="entry name" value="ZF_C3H1"/>
    <property type="match status" value="1"/>
</dbReference>
<protein>
    <submittedName>
        <fullName evidence="11">Uncharacterized protein</fullName>
    </submittedName>
</protein>
<dbReference type="InterPro" id="IPR000571">
    <property type="entry name" value="Znf_CCCH"/>
</dbReference>
<reference evidence="11 12" key="1">
    <citation type="journal article" date="2021" name="Nat. Plants">
        <title>The Taxus genome provides insights into paclitaxel biosynthesis.</title>
        <authorList>
            <person name="Xiong X."/>
            <person name="Gou J."/>
            <person name="Liao Q."/>
            <person name="Li Y."/>
            <person name="Zhou Q."/>
            <person name="Bi G."/>
            <person name="Li C."/>
            <person name="Du R."/>
            <person name="Wang X."/>
            <person name="Sun T."/>
            <person name="Guo L."/>
            <person name="Liang H."/>
            <person name="Lu P."/>
            <person name="Wu Y."/>
            <person name="Zhang Z."/>
            <person name="Ro D.K."/>
            <person name="Shang Y."/>
            <person name="Huang S."/>
            <person name="Yan J."/>
        </authorList>
    </citation>
    <scope>NUCLEOTIDE SEQUENCE [LARGE SCALE GENOMIC DNA]</scope>
    <source>
        <strain evidence="11">Ta-2019</strain>
    </source>
</reference>
<evidence type="ECO:0000259" key="10">
    <source>
        <dbReference type="PROSITE" id="PS50103"/>
    </source>
</evidence>
<feature type="compositionally biased region" description="Low complexity" evidence="8">
    <location>
        <begin position="148"/>
        <end position="158"/>
    </location>
</feature>
<dbReference type="GO" id="GO:0008270">
    <property type="term" value="F:zinc ion binding"/>
    <property type="evidence" value="ECO:0007669"/>
    <property type="project" value="UniProtKB-KW"/>
</dbReference>
<dbReference type="FunFam" id="3.30.70.330:FF:000678">
    <property type="entry name" value="zinc finger CCCH domain-containing protein 53-like isoform X2"/>
    <property type="match status" value="1"/>
</dbReference>
<dbReference type="OMA" id="NLGWANG"/>